<reference evidence="12 13" key="1">
    <citation type="submission" date="2018-11" db="EMBL/GenBank/DDBJ databases">
        <title>Vibrio LJC006 sp. nov., isolated from seawater during the bloom of the enteromorpha.</title>
        <authorList>
            <person name="Liang J."/>
        </authorList>
    </citation>
    <scope>NUCLEOTIDE SEQUENCE [LARGE SCALE GENOMIC DNA]</scope>
    <source>
        <strain evidence="12 13">LJC006</strain>
    </source>
</reference>
<dbReference type="InterPro" id="IPR033315">
    <property type="entry name" value="Fan1-like"/>
</dbReference>
<dbReference type="OrthoDB" id="9803913at2"/>
<dbReference type="GO" id="GO:0004528">
    <property type="term" value="F:phosphodiesterase I activity"/>
    <property type="evidence" value="ECO:0007669"/>
    <property type="project" value="UniProtKB-EC"/>
</dbReference>
<evidence type="ECO:0000256" key="4">
    <source>
        <dbReference type="ARBA" id="ARBA00005533"/>
    </source>
</evidence>
<evidence type="ECO:0000313" key="13">
    <source>
        <dbReference type="Proteomes" id="UP000281112"/>
    </source>
</evidence>
<dbReference type="EMBL" id="RJVQ01000001">
    <property type="protein sequence ID" value="RQW64564.1"/>
    <property type="molecule type" value="Genomic_DNA"/>
</dbReference>
<gene>
    <name evidence="12" type="ORF">EES38_00500</name>
</gene>
<organism evidence="12 13">
    <name type="scientific">Vibrio viridaestus</name>
    <dbReference type="NCBI Taxonomy" id="2487322"/>
    <lineage>
        <taxon>Bacteria</taxon>
        <taxon>Pseudomonadati</taxon>
        <taxon>Pseudomonadota</taxon>
        <taxon>Gammaproteobacteria</taxon>
        <taxon>Vibrionales</taxon>
        <taxon>Vibrionaceae</taxon>
        <taxon>Vibrio</taxon>
    </lineage>
</organism>
<dbReference type="Proteomes" id="UP000281112">
    <property type="component" value="Unassembled WGS sequence"/>
</dbReference>
<evidence type="ECO:0000256" key="2">
    <source>
        <dbReference type="ARBA" id="ARBA00001936"/>
    </source>
</evidence>
<dbReference type="InterPro" id="IPR049125">
    <property type="entry name" value="FAN1-like_WH"/>
</dbReference>
<comment type="cofactor">
    <cofactor evidence="3">
        <name>Mg(2+)</name>
        <dbReference type="ChEBI" id="CHEBI:18420"/>
    </cofactor>
</comment>
<keyword evidence="10" id="KW-0464">Manganese</keyword>
<evidence type="ECO:0000313" key="12">
    <source>
        <dbReference type="EMBL" id="RQW64564.1"/>
    </source>
</evidence>
<name>A0A3N9TKP3_9VIBR</name>
<dbReference type="InterPro" id="IPR011856">
    <property type="entry name" value="tRNA_endonuc-like_dom_sf"/>
</dbReference>
<keyword evidence="7" id="KW-0479">Metal-binding</keyword>
<sequence length="535" mass="62849">MITLDQDYYLSNFNRLVSHATGWYSDLLTEETTQWIQRYHQLNIEQQCLVVRLLMRKGCWFRSDKLNYAEIPNLQDSLMALDKLGFITINPKITSQELCRALLTKPEIHKQFPQLQKSLKKDDLIEAVASDDIVNPTHYPFNIIYLQHEPILNEMCILFFGNSRQDFSQFVTEQLGIHLFETYPFDSSHRFFSNRHEIEDLLQLQTIANQYWEMTDVTVDKLAEMLGSVPSPSQHLHIERKRQKLINTLARDLERKNDDSLALSWYQKTQQTPTRERQTRIHIRNNELEIAQRTVESMLIAPLDVNEKEVAKRLATQIKRKLGVRVPNNKKPAQNACTIQLDLSNNRVEFAVKAYFEHHGWSAYYLENHFLNGLFGLAFWDVIFAPIPNVFINAYQSRPLDLYHHDFAAKRKELIHNTLEHIQSEGIHHLKEVFSQKFGVANPFVHWDLMNTEIIDLVIASVDRDQLISLFKLMLTDLSAYRKGQPDLIAFKDNEWKWIEVKGPGDKLHDSQWRWLAHFEVLNIPYEVYYVNSVG</sequence>
<comment type="caution">
    <text evidence="12">The sequence shown here is derived from an EMBL/GenBank/DDBJ whole genome shotgun (WGS) entry which is preliminary data.</text>
</comment>
<proteinExistence type="inferred from homology"/>
<keyword evidence="8" id="KW-0378">Hydrolase</keyword>
<dbReference type="PANTHER" id="PTHR15749:SF4">
    <property type="entry name" value="FANCONI-ASSOCIATED NUCLEASE 1"/>
    <property type="match status" value="1"/>
</dbReference>
<evidence type="ECO:0000259" key="11">
    <source>
        <dbReference type="SMART" id="SM00990"/>
    </source>
</evidence>
<dbReference type="GO" id="GO:0003676">
    <property type="term" value="F:nucleic acid binding"/>
    <property type="evidence" value="ECO:0007669"/>
    <property type="project" value="InterPro"/>
</dbReference>
<dbReference type="Pfam" id="PF08774">
    <property type="entry name" value="VRR_NUC"/>
    <property type="match status" value="1"/>
</dbReference>
<dbReference type="SMART" id="SM00990">
    <property type="entry name" value="VRR_NUC"/>
    <property type="match status" value="1"/>
</dbReference>
<dbReference type="RefSeq" id="WP_124935216.1">
    <property type="nucleotide sequence ID" value="NZ_RJVQ01000001.1"/>
</dbReference>
<accession>A0A3N9TKP3</accession>
<evidence type="ECO:0000256" key="3">
    <source>
        <dbReference type="ARBA" id="ARBA00001946"/>
    </source>
</evidence>
<dbReference type="AlphaFoldDB" id="A0A3N9TKP3"/>
<dbReference type="Pfam" id="PF21315">
    <property type="entry name" value="FAN1_HTH"/>
    <property type="match status" value="1"/>
</dbReference>
<dbReference type="GO" id="GO:0046872">
    <property type="term" value="F:metal ion binding"/>
    <property type="evidence" value="ECO:0007669"/>
    <property type="project" value="UniProtKB-KW"/>
</dbReference>
<comment type="cofactor">
    <cofactor evidence="2">
        <name>Mn(2+)</name>
        <dbReference type="ChEBI" id="CHEBI:29035"/>
    </cofactor>
</comment>
<evidence type="ECO:0000256" key="5">
    <source>
        <dbReference type="ARBA" id="ARBA00012029"/>
    </source>
</evidence>
<keyword evidence="13" id="KW-1185">Reference proteome</keyword>
<dbReference type="PANTHER" id="PTHR15749">
    <property type="entry name" value="FANCONI-ASSOCIATED NUCLEASE 1"/>
    <property type="match status" value="1"/>
</dbReference>
<keyword evidence="6" id="KW-0540">Nuclease</keyword>
<dbReference type="GO" id="GO:0036297">
    <property type="term" value="P:interstrand cross-link repair"/>
    <property type="evidence" value="ECO:0007669"/>
    <property type="project" value="InterPro"/>
</dbReference>
<comment type="catalytic activity">
    <reaction evidence="1">
        <text>Hydrolytically removes 5'-nucleotides successively from the 3'-hydroxy termini of 3'-hydroxy-terminated oligonucleotides.</text>
        <dbReference type="EC" id="3.1.4.1"/>
    </reaction>
</comment>
<evidence type="ECO:0000256" key="1">
    <source>
        <dbReference type="ARBA" id="ARBA00000983"/>
    </source>
</evidence>
<evidence type="ECO:0000256" key="10">
    <source>
        <dbReference type="ARBA" id="ARBA00023211"/>
    </source>
</evidence>
<keyword evidence="9" id="KW-0460">Magnesium</keyword>
<evidence type="ECO:0000256" key="8">
    <source>
        <dbReference type="ARBA" id="ARBA00022801"/>
    </source>
</evidence>
<evidence type="ECO:0000256" key="9">
    <source>
        <dbReference type="ARBA" id="ARBA00022842"/>
    </source>
</evidence>
<evidence type="ECO:0000256" key="6">
    <source>
        <dbReference type="ARBA" id="ARBA00022722"/>
    </source>
</evidence>
<protein>
    <recommendedName>
        <fullName evidence="5">phosphodiesterase I</fullName>
        <ecNumber evidence="5">3.1.4.1</ecNumber>
    </recommendedName>
</protein>
<evidence type="ECO:0000256" key="7">
    <source>
        <dbReference type="ARBA" id="ARBA00022723"/>
    </source>
</evidence>
<comment type="similarity">
    <text evidence="4">Belongs to the FAN1 family.</text>
</comment>
<dbReference type="EC" id="3.1.4.1" evidence="5"/>
<dbReference type="InterPro" id="IPR014883">
    <property type="entry name" value="VRR_NUC"/>
</dbReference>
<dbReference type="Gene3D" id="3.40.1350.10">
    <property type="match status" value="1"/>
</dbReference>
<feature type="domain" description="VRR-NUC" evidence="11">
    <location>
        <begin position="423"/>
        <end position="533"/>
    </location>
</feature>